<dbReference type="GO" id="GO:0016791">
    <property type="term" value="F:phosphatase activity"/>
    <property type="evidence" value="ECO:0007669"/>
    <property type="project" value="TreeGrafter"/>
</dbReference>
<dbReference type="PANTHER" id="PTHR48100">
    <property type="entry name" value="BROAD-SPECIFICITY PHOSPHATASE YOR283W-RELATED"/>
    <property type="match status" value="1"/>
</dbReference>
<dbReference type="GO" id="GO:0005737">
    <property type="term" value="C:cytoplasm"/>
    <property type="evidence" value="ECO:0007669"/>
    <property type="project" value="TreeGrafter"/>
</dbReference>
<protein>
    <submittedName>
        <fullName evidence="3">Histidine phosphatase family protein</fullName>
    </submittedName>
</protein>
<gene>
    <name evidence="3" type="ORF">J0X15_09710</name>
</gene>
<dbReference type="Pfam" id="PF00300">
    <property type="entry name" value="His_Phos_1"/>
    <property type="match status" value="1"/>
</dbReference>
<keyword evidence="4" id="KW-1185">Reference proteome</keyword>
<evidence type="ECO:0000256" key="2">
    <source>
        <dbReference type="PIRSR" id="PIRSR613078-2"/>
    </source>
</evidence>
<dbReference type="InterPro" id="IPR050275">
    <property type="entry name" value="PGM_Phosphatase"/>
</dbReference>
<comment type="caution">
    <text evidence="3">The sequence shown here is derived from an EMBL/GenBank/DDBJ whole genome shotgun (WGS) entry which is preliminary data.</text>
</comment>
<dbReference type="SUPFAM" id="SSF53254">
    <property type="entry name" value="Phosphoglycerate mutase-like"/>
    <property type="match status" value="1"/>
</dbReference>
<feature type="binding site" evidence="2">
    <location>
        <begin position="18"/>
        <end position="25"/>
    </location>
    <ligand>
        <name>substrate</name>
    </ligand>
</feature>
<feature type="active site" description="Tele-phosphohistidine intermediate" evidence="1">
    <location>
        <position position="19"/>
    </location>
</feature>
<organism evidence="3 4">
    <name type="scientific">Roseibium limicola</name>
    <dbReference type="NCBI Taxonomy" id="2816037"/>
    <lineage>
        <taxon>Bacteria</taxon>
        <taxon>Pseudomonadati</taxon>
        <taxon>Pseudomonadota</taxon>
        <taxon>Alphaproteobacteria</taxon>
        <taxon>Hyphomicrobiales</taxon>
        <taxon>Stappiaceae</taxon>
        <taxon>Roseibium</taxon>
    </lineage>
</organism>
<name>A0A939ENN2_9HYPH</name>
<feature type="binding site" evidence="2">
    <location>
        <position position="76"/>
    </location>
    <ligand>
        <name>substrate</name>
    </ligand>
</feature>
<evidence type="ECO:0000313" key="3">
    <source>
        <dbReference type="EMBL" id="MBO0345495.1"/>
    </source>
</evidence>
<dbReference type="PANTHER" id="PTHR48100:SF59">
    <property type="entry name" value="ADENOSYLCOBALAMIN_ALPHA-RIBAZOLE PHOSPHATASE"/>
    <property type="match status" value="1"/>
</dbReference>
<dbReference type="AlphaFoldDB" id="A0A939ENN2"/>
<dbReference type="PIRSF" id="PIRSF000709">
    <property type="entry name" value="6PFK_2-Ptase"/>
    <property type="match status" value="1"/>
</dbReference>
<dbReference type="InterPro" id="IPR029033">
    <property type="entry name" value="His_PPase_superfam"/>
</dbReference>
<dbReference type="SMART" id="SM00855">
    <property type="entry name" value="PGAM"/>
    <property type="match status" value="1"/>
</dbReference>
<dbReference type="Proteomes" id="UP000664779">
    <property type="component" value="Unassembled WGS sequence"/>
</dbReference>
<dbReference type="EMBL" id="JAFLNF010000003">
    <property type="protein sequence ID" value="MBO0345495.1"/>
    <property type="molecule type" value="Genomic_DNA"/>
</dbReference>
<dbReference type="InterPro" id="IPR013078">
    <property type="entry name" value="His_Pase_superF_clade-1"/>
</dbReference>
<evidence type="ECO:0000256" key="1">
    <source>
        <dbReference type="PIRSR" id="PIRSR613078-1"/>
    </source>
</evidence>
<dbReference type="Gene3D" id="3.40.50.1240">
    <property type="entry name" value="Phosphoglycerate mutase-like"/>
    <property type="match status" value="1"/>
</dbReference>
<feature type="active site" description="Proton donor/acceptor" evidence="1">
    <location>
        <position position="103"/>
    </location>
</feature>
<sequence>MTATLPRIHNPAFLIFVRHGQTDWNREGRMQGQKDIPLNPLGRLQADDNGLRLSEYLSRNGLTPETFDFVASPLGRTRDTMERVRKGMGLAPSEYRHEDLLKELTFGAWEGHTLEELAMSHPELVELRRKDKYQFVPPGGGESYEMLRQRIAKWLVTVDKPTICVAHGGVMRVMRGMLEGLPPEMVSKLDVPQDRVFVWKDSKGDWF</sequence>
<proteinExistence type="predicted"/>
<accession>A0A939ENN2</accession>
<reference evidence="3" key="1">
    <citation type="submission" date="2021-03" db="EMBL/GenBank/DDBJ databases">
        <title>Roseibium sp. CAU 1637 isolated from Incheon.</title>
        <authorList>
            <person name="Kim W."/>
        </authorList>
    </citation>
    <scope>NUCLEOTIDE SEQUENCE</scope>
    <source>
        <strain evidence="3">CAU 1637</strain>
    </source>
</reference>
<dbReference type="CDD" id="cd07067">
    <property type="entry name" value="HP_PGM_like"/>
    <property type="match status" value="1"/>
</dbReference>
<evidence type="ECO:0000313" key="4">
    <source>
        <dbReference type="Proteomes" id="UP000664779"/>
    </source>
</evidence>
<dbReference type="RefSeq" id="WP_206940109.1">
    <property type="nucleotide sequence ID" value="NZ_JAFLNF010000003.1"/>
</dbReference>